<dbReference type="OrthoDB" id="4725598at2759"/>
<accession>A0A5M8PRV2</accession>
<evidence type="ECO:0000313" key="2">
    <source>
        <dbReference type="Proteomes" id="UP000324767"/>
    </source>
</evidence>
<sequence>MPKGKDFLGRGRYEWSTGLLIMRSNTSTTKILRGRIPKLYGINPNKRTLYLQRINTPTLRQALPDESTLLRIKQYVSETINVIHECGWCHGDITLDNIFASGLLFDFSHAHTKSKLSAQAWEDFQKKDRRDIKSCYFQAVGFKKLEAAIALLDSGVDGLPRQAELAELLHHSKTSLELLQKLKKITDPTPSLALEMCRAFRREGQLRTGMRLLQKSNLPIPRDDESRRLMSRFKARSRSASPILMTEKLVSCSQVRSGRA</sequence>
<evidence type="ECO:0008006" key="3">
    <source>
        <dbReference type="Google" id="ProtNLM"/>
    </source>
</evidence>
<evidence type="ECO:0000313" key="1">
    <source>
        <dbReference type="EMBL" id="KAA6411717.1"/>
    </source>
</evidence>
<dbReference type="SUPFAM" id="SSF56112">
    <property type="entry name" value="Protein kinase-like (PK-like)"/>
    <property type="match status" value="1"/>
</dbReference>
<gene>
    <name evidence="1" type="ORF">FRX48_04998</name>
</gene>
<protein>
    <recommendedName>
        <fullName evidence="3">Protein kinase domain-containing protein</fullName>
    </recommendedName>
</protein>
<dbReference type="Proteomes" id="UP000324767">
    <property type="component" value="Unassembled WGS sequence"/>
</dbReference>
<reference evidence="1 2" key="1">
    <citation type="submission" date="2019-09" db="EMBL/GenBank/DDBJ databases">
        <title>The hologenome of the rock-dwelling lichen Lasallia pustulata.</title>
        <authorList>
            <person name="Greshake Tzovaras B."/>
            <person name="Segers F."/>
            <person name="Bicker A."/>
            <person name="Dal Grande F."/>
            <person name="Otte J."/>
            <person name="Hankeln T."/>
            <person name="Schmitt I."/>
            <person name="Ebersberger I."/>
        </authorList>
    </citation>
    <scope>NUCLEOTIDE SEQUENCE [LARGE SCALE GENOMIC DNA]</scope>
    <source>
        <strain evidence="1">A1-1</strain>
    </source>
</reference>
<dbReference type="InterPro" id="IPR011009">
    <property type="entry name" value="Kinase-like_dom_sf"/>
</dbReference>
<proteinExistence type="predicted"/>
<comment type="caution">
    <text evidence="1">The sequence shown here is derived from an EMBL/GenBank/DDBJ whole genome shotgun (WGS) entry which is preliminary data.</text>
</comment>
<name>A0A5M8PRV2_9LECA</name>
<organism evidence="1 2">
    <name type="scientific">Lasallia pustulata</name>
    <dbReference type="NCBI Taxonomy" id="136370"/>
    <lineage>
        <taxon>Eukaryota</taxon>
        <taxon>Fungi</taxon>
        <taxon>Dikarya</taxon>
        <taxon>Ascomycota</taxon>
        <taxon>Pezizomycotina</taxon>
        <taxon>Lecanoromycetes</taxon>
        <taxon>OSLEUM clade</taxon>
        <taxon>Umbilicariomycetidae</taxon>
        <taxon>Umbilicariales</taxon>
        <taxon>Umbilicariaceae</taxon>
        <taxon>Lasallia</taxon>
    </lineage>
</organism>
<dbReference type="EMBL" id="VXIT01000007">
    <property type="protein sequence ID" value="KAA6411717.1"/>
    <property type="molecule type" value="Genomic_DNA"/>
</dbReference>
<dbReference type="AlphaFoldDB" id="A0A5M8PRV2"/>